<dbReference type="Gene3D" id="1.10.20.70">
    <property type="entry name" value="Transcription termination and cleavage factor, C-terminal domain"/>
    <property type="match status" value="1"/>
</dbReference>
<evidence type="ECO:0000313" key="6">
    <source>
        <dbReference type="EMBL" id="EAU92212.2"/>
    </source>
</evidence>
<dbReference type="Proteomes" id="UP000001861">
    <property type="component" value="Unassembled WGS sequence"/>
</dbReference>
<dbReference type="PANTHER" id="PTHR45735">
    <property type="entry name" value="CLEAVAGE STIMULATION FACTOR SUBUNIT 2"/>
    <property type="match status" value="1"/>
</dbReference>
<dbReference type="InParanoid" id="A8N3X3"/>
<feature type="domain" description="Transcription termination and cleavage factor C-terminal" evidence="4">
    <location>
        <begin position="231"/>
        <end position="257"/>
    </location>
</feature>
<keyword evidence="2" id="KW-0539">Nucleus</keyword>
<feature type="compositionally biased region" description="Pro residues" evidence="3">
    <location>
        <begin position="188"/>
        <end position="211"/>
    </location>
</feature>
<dbReference type="GO" id="GO:0003729">
    <property type="term" value="F:mRNA binding"/>
    <property type="evidence" value="ECO:0007669"/>
    <property type="project" value="TreeGrafter"/>
</dbReference>
<dbReference type="VEuPathDB" id="FungiDB:CC1G_10098"/>
<feature type="region of interest" description="Disordered" evidence="3">
    <location>
        <begin position="113"/>
        <end position="218"/>
    </location>
</feature>
<feature type="compositionally biased region" description="Pro residues" evidence="3">
    <location>
        <begin position="131"/>
        <end position="146"/>
    </location>
</feature>
<dbReference type="Pfam" id="PF14327">
    <property type="entry name" value="CSTF2_hinge"/>
    <property type="match status" value="1"/>
</dbReference>
<evidence type="ECO:0000259" key="5">
    <source>
        <dbReference type="Pfam" id="PF14327"/>
    </source>
</evidence>
<accession>A8N3X3</accession>
<evidence type="ECO:0000256" key="1">
    <source>
        <dbReference type="ARBA" id="ARBA00004123"/>
    </source>
</evidence>
<proteinExistence type="predicted"/>
<dbReference type="eggNOG" id="ENOG502RBUN">
    <property type="taxonomic scope" value="Eukaryota"/>
</dbReference>
<dbReference type="InterPro" id="IPR026896">
    <property type="entry name" value="CSTF_C"/>
</dbReference>
<dbReference type="PANTHER" id="PTHR45735:SF2">
    <property type="entry name" value="CLEAVAGE STIMULATION FACTOR SUBUNIT 2"/>
    <property type="match status" value="1"/>
</dbReference>
<dbReference type="AlphaFoldDB" id="A8N3X3"/>
<comment type="subcellular location">
    <subcellularLocation>
        <location evidence="1">Nucleus</location>
    </subcellularLocation>
</comment>
<dbReference type="KEGG" id="cci:CC1G_10098"/>
<evidence type="ECO:0008006" key="8">
    <source>
        <dbReference type="Google" id="ProtNLM"/>
    </source>
</evidence>
<feature type="domain" description="Cleavage stimulation factor subunit 2 hinge" evidence="5">
    <location>
        <begin position="4"/>
        <end position="59"/>
    </location>
</feature>
<reference evidence="6 7" key="1">
    <citation type="journal article" date="2010" name="Proc. Natl. Acad. Sci. U.S.A.">
        <title>Insights into evolution of multicellular fungi from the assembled chromosomes of the mushroom Coprinopsis cinerea (Coprinus cinereus).</title>
        <authorList>
            <person name="Stajich J.E."/>
            <person name="Wilke S.K."/>
            <person name="Ahren D."/>
            <person name="Au C.H."/>
            <person name="Birren B.W."/>
            <person name="Borodovsky M."/>
            <person name="Burns C."/>
            <person name="Canback B."/>
            <person name="Casselton L.A."/>
            <person name="Cheng C.K."/>
            <person name="Deng J."/>
            <person name="Dietrich F.S."/>
            <person name="Fargo D.C."/>
            <person name="Farman M.L."/>
            <person name="Gathman A.C."/>
            <person name="Goldberg J."/>
            <person name="Guigo R."/>
            <person name="Hoegger P.J."/>
            <person name="Hooker J.B."/>
            <person name="Huggins A."/>
            <person name="James T.Y."/>
            <person name="Kamada T."/>
            <person name="Kilaru S."/>
            <person name="Kodira C."/>
            <person name="Kues U."/>
            <person name="Kupfer D."/>
            <person name="Kwan H.S."/>
            <person name="Lomsadze A."/>
            <person name="Li W."/>
            <person name="Lilly W.W."/>
            <person name="Ma L.J."/>
            <person name="Mackey A.J."/>
            <person name="Manning G."/>
            <person name="Martin F."/>
            <person name="Muraguchi H."/>
            <person name="Natvig D.O."/>
            <person name="Palmerini H."/>
            <person name="Ramesh M.A."/>
            <person name="Rehmeyer C.J."/>
            <person name="Roe B.A."/>
            <person name="Shenoy N."/>
            <person name="Stanke M."/>
            <person name="Ter-Hovhannisyan V."/>
            <person name="Tunlid A."/>
            <person name="Velagapudi R."/>
            <person name="Vision T.J."/>
            <person name="Zeng Q."/>
            <person name="Zolan M.E."/>
            <person name="Pukkila P.J."/>
        </authorList>
    </citation>
    <scope>NUCLEOTIDE SEQUENCE [LARGE SCALE GENOMIC DNA]</scope>
    <source>
        <strain evidence="7">Okayama-7 / 130 / ATCC MYA-4618 / FGSC 9003</strain>
    </source>
</reference>
<dbReference type="GO" id="GO:0005847">
    <property type="term" value="C:mRNA cleavage and polyadenylation specificity factor complex"/>
    <property type="evidence" value="ECO:0007669"/>
    <property type="project" value="TreeGrafter"/>
</dbReference>
<dbReference type="GeneID" id="6006016"/>
<protein>
    <recommendedName>
        <fullName evidence="8">Cleavage stimulation factor subunit 2 hinge domain-containing protein</fullName>
    </recommendedName>
</protein>
<evidence type="ECO:0000259" key="4">
    <source>
        <dbReference type="Pfam" id="PF14304"/>
    </source>
</evidence>
<comment type="caution">
    <text evidence="6">The sequence shown here is derived from an EMBL/GenBank/DDBJ whole genome shotgun (WGS) entry which is preliminary data.</text>
</comment>
<organism evidence="6 7">
    <name type="scientific">Coprinopsis cinerea (strain Okayama-7 / 130 / ATCC MYA-4618 / FGSC 9003)</name>
    <name type="common">Inky cap fungus</name>
    <name type="synonym">Hormographiella aspergillata</name>
    <dbReference type="NCBI Taxonomy" id="240176"/>
    <lineage>
        <taxon>Eukaryota</taxon>
        <taxon>Fungi</taxon>
        <taxon>Dikarya</taxon>
        <taxon>Basidiomycota</taxon>
        <taxon>Agaricomycotina</taxon>
        <taxon>Agaricomycetes</taxon>
        <taxon>Agaricomycetidae</taxon>
        <taxon>Agaricales</taxon>
        <taxon>Agaricineae</taxon>
        <taxon>Psathyrellaceae</taxon>
        <taxon>Coprinopsis</taxon>
    </lineage>
</organism>
<gene>
    <name evidence="6" type="ORF">CC1G_10098</name>
</gene>
<dbReference type="Pfam" id="PF14304">
    <property type="entry name" value="CSTF_C"/>
    <property type="match status" value="1"/>
</dbReference>
<evidence type="ECO:0000256" key="3">
    <source>
        <dbReference type="SAM" id="MobiDB-lite"/>
    </source>
</evidence>
<dbReference type="OrthoDB" id="272703at2759"/>
<evidence type="ECO:0000313" key="7">
    <source>
        <dbReference type="Proteomes" id="UP000001861"/>
    </source>
</evidence>
<dbReference type="InterPro" id="IPR025742">
    <property type="entry name" value="CSTF2_hinge"/>
</dbReference>
<dbReference type="RefSeq" id="XP_001829568.2">
    <property type="nucleotide sequence ID" value="XM_001829516.2"/>
</dbReference>
<sequence>MSNASNLPTEQLLELLLTLKKTTPTAARTILNGQPAIAYALISLMVQMNAINIDVFQKTLTGFQATAAQTAAAPPAAQAHAIPPATAPHIPPHAHPHAVHHPPPATGTPISAVPPHMQNAYANPYNRTGTPPHPAPTPAMGAPPPQAVYGGYPVSNGYGAPPPQQPPAAQYPPPGAPYGHGHGHGHGYPPPHPPAQGYPPPQHAQPTPAPQPAASMPPGLAETLAAIPDDQKALIYRVISMTPEQINALPPQERSTYIQIAVEQVEWDFVQAMFILTVAVLGRPSIRSTAHHPSRLPYSDCSLVHETTLPPASLPASYILYAPINTLEPYSNLTCLVHEAIQRLTSPETLTSIL</sequence>
<name>A8N3X3_COPC7</name>
<dbReference type="EMBL" id="AACS02000001">
    <property type="protein sequence ID" value="EAU92212.2"/>
    <property type="molecule type" value="Genomic_DNA"/>
</dbReference>
<dbReference type="InterPro" id="IPR038192">
    <property type="entry name" value="CSTF_C_sf"/>
</dbReference>
<dbReference type="HOGENOM" id="CLU_067140_0_0_1"/>
<evidence type="ECO:0000256" key="2">
    <source>
        <dbReference type="ARBA" id="ARBA00023242"/>
    </source>
</evidence>
<dbReference type="GO" id="GO:0031124">
    <property type="term" value="P:mRNA 3'-end processing"/>
    <property type="evidence" value="ECO:0007669"/>
    <property type="project" value="InterPro"/>
</dbReference>
<feature type="compositionally biased region" description="Pro residues" evidence="3">
    <location>
        <begin position="160"/>
        <end position="176"/>
    </location>
</feature>
<dbReference type="STRING" id="240176.A8N3X3"/>
<keyword evidence="7" id="KW-1185">Reference proteome</keyword>
<dbReference type="OMA" id="RVMQMSR"/>